<comment type="caution">
    <text evidence="1">The sequence shown here is derived from an EMBL/GenBank/DDBJ whole genome shotgun (WGS) entry which is preliminary data.</text>
</comment>
<organism evidence="1">
    <name type="scientific">marine sediment metagenome</name>
    <dbReference type="NCBI Taxonomy" id="412755"/>
    <lineage>
        <taxon>unclassified sequences</taxon>
        <taxon>metagenomes</taxon>
        <taxon>ecological metagenomes</taxon>
    </lineage>
</organism>
<sequence length="109" mass="12826">MIMPLGISDTIKELLEKGRRPQLQSKEDIEEQGKIIEEIEIELKSNKEIKTDFVQNNPENNRFIFSFRIFEVREQLFQLIEDHKDQETILNSLSPNRDPMKILSIQGTP</sequence>
<feature type="non-terminal residue" evidence="1">
    <location>
        <position position="109"/>
    </location>
</feature>
<name>X1LGR5_9ZZZZ</name>
<proteinExistence type="predicted"/>
<gene>
    <name evidence="1" type="ORF">S03H2_70395</name>
</gene>
<dbReference type="EMBL" id="BARU01046769">
    <property type="protein sequence ID" value="GAH93348.1"/>
    <property type="molecule type" value="Genomic_DNA"/>
</dbReference>
<evidence type="ECO:0000313" key="1">
    <source>
        <dbReference type="EMBL" id="GAH93348.1"/>
    </source>
</evidence>
<accession>X1LGR5</accession>
<reference evidence="1" key="1">
    <citation type="journal article" date="2014" name="Front. Microbiol.">
        <title>High frequency of phylogenetically diverse reductive dehalogenase-homologous genes in deep subseafloor sedimentary metagenomes.</title>
        <authorList>
            <person name="Kawai M."/>
            <person name="Futagami T."/>
            <person name="Toyoda A."/>
            <person name="Takaki Y."/>
            <person name="Nishi S."/>
            <person name="Hori S."/>
            <person name="Arai W."/>
            <person name="Tsubouchi T."/>
            <person name="Morono Y."/>
            <person name="Uchiyama I."/>
            <person name="Ito T."/>
            <person name="Fujiyama A."/>
            <person name="Inagaki F."/>
            <person name="Takami H."/>
        </authorList>
    </citation>
    <scope>NUCLEOTIDE SEQUENCE</scope>
    <source>
        <strain evidence="1">Expedition CK06-06</strain>
    </source>
</reference>
<dbReference type="AlphaFoldDB" id="X1LGR5"/>
<protein>
    <submittedName>
        <fullName evidence="1">Uncharacterized protein</fullName>
    </submittedName>
</protein>